<evidence type="ECO:0000256" key="4">
    <source>
        <dbReference type="ARBA" id="ARBA00022989"/>
    </source>
</evidence>
<feature type="transmembrane region" description="Helical" evidence="6">
    <location>
        <begin position="32"/>
        <end position="54"/>
    </location>
</feature>
<reference evidence="7" key="1">
    <citation type="submission" date="2023-03" db="EMBL/GenBank/DDBJ databases">
        <authorList>
            <person name="Steffen K."/>
            <person name="Cardenas P."/>
        </authorList>
    </citation>
    <scope>NUCLEOTIDE SEQUENCE</scope>
</reference>
<evidence type="ECO:0000256" key="1">
    <source>
        <dbReference type="ARBA" id="ARBA00004429"/>
    </source>
</evidence>
<evidence type="ECO:0000256" key="6">
    <source>
        <dbReference type="SAM" id="Phobius"/>
    </source>
</evidence>
<organism evidence="7 8">
    <name type="scientific">Geodia barretti</name>
    <name type="common">Barrett's horny sponge</name>
    <dbReference type="NCBI Taxonomy" id="519541"/>
    <lineage>
        <taxon>Eukaryota</taxon>
        <taxon>Metazoa</taxon>
        <taxon>Porifera</taxon>
        <taxon>Demospongiae</taxon>
        <taxon>Heteroscleromorpha</taxon>
        <taxon>Tetractinellida</taxon>
        <taxon>Astrophorina</taxon>
        <taxon>Geodiidae</taxon>
        <taxon>Geodia</taxon>
    </lineage>
</organism>
<evidence type="ECO:0000313" key="8">
    <source>
        <dbReference type="Proteomes" id="UP001174909"/>
    </source>
</evidence>
<gene>
    <name evidence="7" type="ORF">GBAR_LOCUS1755</name>
</gene>
<evidence type="ECO:0000256" key="2">
    <source>
        <dbReference type="ARBA" id="ARBA00022475"/>
    </source>
</evidence>
<evidence type="ECO:0000313" key="7">
    <source>
        <dbReference type="EMBL" id="CAI7995793.1"/>
    </source>
</evidence>
<dbReference type="InterPro" id="IPR004670">
    <property type="entry name" value="NhaA"/>
</dbReference>
<keyword evidence="4 6" id="KW-1133">Transmembrane helix</keyword>
<dbReference type="Gene3D" id="1.20.1530.10">
    <property type="entry name" value="Na+/H+ antiporter like domain"/>
    <property type="match status" value="1"/>
</dbReference>
<keyword evidence="3 6" id="KW-0812">Transmembrane</keyword>
<dbReference type="PANTHER" id="PTHR30341:SF0">
    <property type="entry name" value="NA(+)_H(+) ANTIPORTER NHAA"/>
    <property type="match status" value="1"/>
</dbReference>
<protein>
    <submittedName>
        <fullName evidence="7">Na(+)/H(+) antiporter NhaA</fullName>
    </submittedName>
</protein>
<feature type="transmembrane region" description="Helical" evidence="6">
    <location>
        <begin position="66"/>
        <end position="86"/>
    </location>
</feature>
<sequence length="353" mass="36996">MCLFFGVATKEITQSTLPGGVLNPLRRAINPIVGTFGGVLGPAALYLALTWVFYGGTENFGAVANGWAIPTATDIALAWLAARLIFGASHPAVNFLLLLAVGDDAIGLGIIAIFYPDPNHPVQPIWLLLVVGGMASAYIIRRFRIRWWPVYILVGGTLSWVGLAKAGVEPALALVPIVPFLPHSGHAQGLFEEEVFGLSVLDQFEHQLKLFVDVGLFFFAFANAGVAFSSVGLVTMMVLVSLIVGKAIGVTLFSWAASLVGFPLPDGMGVRHLLVAGIIAGLGLTVALFVAAKAFPDGSPFQDPGKMGAVLSIASALVAFIIGWALKVRGRTSATETAGEIGETDRQSTAADG</sequence>
<dbReference type="Proteomes" id="UP001174909">
    <property type="component" value="Unassembled WGS sequence"/>
</dbReference>
<comment type="subcellular location">
    <subcellularLocation>
        <location evidence="1">Cell inner membrane</location>
        <topology evidence="1">Multi-pass membrane protein</topology>
    </subcellularLocation>
</comment>
<feature type="transmembrane region" description="Helical" evidence="6">
    <location>
        <begin position="307"/>
        <end position="326"/>
    </location>
</feature>
<evidence type="ECO:0000256" key="5">
    <source>
        <dbReference type="ARBA" id="ARBA00023136"/>
    </source>
</evidence>
<dbReference type="AlphaFoldDB" id="A0AA35VWQ6"/>
<dbReference type="InterPro" id="IPR023171">
    <property type="entry name" value="Na/H_antiporter_dom_sf"/>
</dbReference>
<comment type="caution">
    <text evidence="7">The sequence shown here is derived from an EMBL/GenBank/DDBJ whole genome shotgun (WGS) entry which is preliminary data.</text>
</comment>
<keyword evidence="5 6" id="KW-0472">Membrane</keyword>
<dbReference type="GO" id="GO:0006885">
    <property type="term" value="P:regulation of pH"/>
    <property type="evidence" value="ECO:0007669"/>
    <property type="project" value="InterPro"/>
</dbReference>
<proteinExistence type="predicted"/>
<feature type="transmembrane region" description="Helical" evidence="6">
    <location>
        <begin position="273"/>
        <end position="295"/>
    </location>
</feature>
<feature type="transmembrane region" description="Helical" evidence="6">
    <location>
        <begin position="237"/>
        <end position="261"/>
    </location>
</feature>
<evidence type="ECO:0000256" key="3">
    <source>
        <dbReference type="ARBA" id="ARBA00022692"/>
    </source>
</evidence>
<feature type="transmembrane region" description="Helical" evidence="6">
    <location>
        <begin position="210"/>
        <end position="231"/>
    </location>
</feature>
<keyword evidence="8" id="KW-1185">Reference proteome</keyword>
<accession>A0AA35VWQ6</accession>
<dbReference type="GO" id="GO:0005886">
    <property type="term" value="C:plasma membrane"/>
    <property type="evidence" value="ECO:0007669"/>
    <property type="project" value="UniProtKB-SubCell"/>
</dbReference>
<keyword evidence="2" id="KW-1003">Cell membrane</keyword>
<dbReference type="Pfam" id="PF06965">
    <property type="entry name" value="Na_H_antiport_1"/>
    <property type="match status" value="1"/>
</dbReference>
<feature type="transmembrane region" description="Helical" evidence="6">
    <location>
        <begin position="93"/>
        <end position="115"/>
    </location>
</feature>
<name>A0AA35VWQ6_GEOBA</name>
<dbReference type="EMBL" id="CASHTH010000258">
    <property type="protein sequence ID" value="CAI7995793.1"/>
    <property type="molecule type" value="Genomic_DNA"/>
</dbReference>
<feature type="transmembrane region" description="Helical" evidence="6">
    <location>
        <begin position="121"/>
        <end position="140"/>
    </location>
</feature>
<dbReference type="GO" id="GO:0015385">
    <property type="term" value="F:sodium:proton antiporter activity"/>
    <property type="evidence" value="ECO:0007669"/>
    <property type="project" value="TreeGrafter"/>
</dbReference>
<dbReference type="PANTHER" id="PTHR30341">
    <property type="entry name" value="SODIUM ION/PROTON ANTIPORTER NHAA-RELATED"/>
    <property type="match status" value="1"/>
</dbReference>